<dbReference type="PANTHER" id="PTHR12107">
    <property type="entry name" value="VOLTAGE-DEPENDENT CALCIUM CHANNEL GAMMA SUBUNIT"/>
    <property type="match status" value="1"/>
</dbReference>
<keyword evidence="4" id="KW-1185">Reference proteome</keyword>
<dbReference type="GO" id="GO:0032281">
    <property type="term" value="C:AMPA glutamate receptor complex"/>
    <property type="evidence" value="ECO:0007669"/>
    <property type="project" value="TreeGrafter"/>
</dbReference>
<dbReference type="GO" id="GO:0016247">
    <property type="term" value="F:channel regulator activity"/>
    <property type="evidence" value="ECO:0007669"/>
    <property type="project" value="TreeGrafter"/>
</dbReference>
<feature type="chain" id="PRO_5043810929" evidence="2">
    <location>
        <begin position="19"/>
        <end position="99"/>
    </location>
</feature>
<evidence type="ECO:0000313" key="4">
    <source>
        <dbReference type="Proteomes" id="UP001458880"/>
    </source>
</evidence>
<dbReference type="Proteomes" id="UP001458880">
    <property type="component" value="Unassembled WGS sequence"/>
</dbReference>
<dbReference type="GO" id="GO:0019226">
    <property type="term" value="P:transmission of nerve impulse"/>
    <property type="evidence" value="ECO:0007669"/>
    <property type="project" value="TreeGrafter"/>
</dbReference>
<dbReference type="GO" id="GO:0098839">
    <property type="term" value="C:postsynaptic density membrane"/>
    <property type="evidence" value="ECO:0007669"/>
    <property type="project" value="TreeGrafter"/>
</dbReference>
<keyword evidence="1" id="KW-0472">Membrane</keyword>
<keyword evidence="1" id="KW-1133">Transmembrane helix</keyword>
<dbReference type="GO" id="GO:0098970">
    <property type="term" value="P:postsynaptic neurotransmitter receptor diffusion trapping"/>
    <property type="evidence" value="ECO:0007669"/>
    <property type="project" value="TreeGrafter"/>
</dbReference>
<dbReference type="InterPro" id="IPR051072">
    <property type="entry name" value="CACNG_subunit"/>
</dbReference>
<evidence type="ECO:0000256" key="1">
    <source>
        <dbReference type="SAM" id="Phobius"/>
    </source>
</evidence>
<comment type="caution">
    <text evidence="3">The sequence shown here is derived from an EMBL/GenBank/DDBJ whole genome shotgun (WGS) entry which is preliminary data.</text>
</comment>
<protein>
    <submittedName>
        <fullName evidence="3">Uncharacterized protein</fullName>
    </submittedName>
</protein>
<evidence type="ECO:0000313" key="3">
    <source>
        <dbReference type="EMBL" id="KAK9687856.1"/>
    </source>
</evidence>
<dbReference type="GO" id="GO:0005245">
    <property type="term" value="F:voltage-gated calcium channel activity"/>
    <property type="evidence" value="ECO:0007669"/>
    <property type="project" value="TreeGrafter"/>
</dbReference>
<dbReference type="GO" id="GO:0099590">
    <property type="term" value="P:neurotransmitter receptor internalization"/>
    <property type="evidence" value="ECO:0007669"/>
    <property type="project" value="TreeGrafter"/>
</dbReference>
<dbReference type="EMBL" id="JASPKY010000619">
    <property type="protein sequence ID" value="KAK9687856.1"/>
    <property type="molecule type" value="Genomic_DNA"/>
</dbReference>
<keyword evidence="2" id="KW-0732">Signal</keyword>
<dbReference type="AlphaFoldDB" id="A0AAW1IE77"/>
<dbReference type="Gene3D" id="1.20.140.150">
    <property type="match status" value="1"/>
</dbReference>
<name>A0AAW1IE77_POPJA</name>
<organism evidence="3 4">
    <name type="scientific">Popillia japonica</name>
    <name type="common">Japanese beetle</name>
    <dbReference type="NCBI Taxonomy" id="7064"/>
    <lineage>
        <taxon>Eukaryota</taxon>
        <taxon>Metazoa</taxon>
        <taxon>Ecdysozoa</taxon>
        <taxon>Arthropoda</taxon>
        <taxon>Hexapoda</taxon>
        <taxon>Insecta</taxon>
        <taxon>Pterygota</taxon>
        <taxon>Neoptera</taxon>
        <taxon>Endopterygota</taxon>
        <taxon>Coleoptera</taxon>
        <taxon>Polyphaga</taxon>
        <taxon>Scarabaeiformia</taxon>
        <taxon>Scarabaeidae</taxon>
        <taxon>Rutelinae</taxon>
        <taxon>Popillia</taxon>
    </lineage>
</organism>
<dbReference type="GO" id="GO:0051968">
    <property type="term" value="P:positive regulation of synaptic transmission, glutamatergic"/>
    <property type="evidence" value="ECO:0007669"/>
    <property type="project" value="TreeGrafter"/>
</dbReference>
<feature type="transmembrane region" description="Helical" evidence="1">
    <location>
        <begin position="42"/>
        <end position="65"/>
    </location>
</feature>
<reference evidence="3 4" key="1">
    <citation type="journal article" date="2024" name="BMC Genomics">
        <title>De novo assembly and annotation of Popillia japonica's genome with initial clues to its potential as an invasive pest.</title>
        <authorList>
            <person name="Cucini C."/>
            <person name="Boschi S."/>
            <person name="Funari R."/>
            <person name="Cardaioli E."/>
            <person name="Iannotti N."/>
            <person name="Marturano G."/>
            <person name="Paoli F."/>
            <person name="Bruttini M."/>
            <person name="Carapelli A."/>
            <person name="Frati F."/>
            <person name="Nardi F."/>
        </authorList>
    </citation>
    <scope>NUCLEOTIDE SEQUENCE [LARGE SCALE GENOMIC DNA]</scope>
    <source>
        <strain evidence="3">DMR45628</strain>
    </source>
</reference>
<gene>
    <name evidence="3" type="ORF">QE152_g35968</name>
</gene>
<sequence>MCVSALLLGTGLVVFASALSETLLETTQYRKEPPSGPIYDYRYGWCFFTAGAAFIMTKMAAVFSLSGYLNRFSSVDEMVNKDTSLRSASLGSIFTVADF</sequence>
<feature type="signal peptide" evidence="2">
    <location>
        <begin position="1"/>
        <end position="18"/>
    </location>
</feature>
<accession>A0AAW1IE77</accession>
<dbReference type="PANTHER" id="PTHR12107:SF0">
    <property type="entry name" value="STARGAZIN (MAMMALIAN CALCIUM CHANNEL) HOMOLOG"/>
    <property type="match status" value="1"/>
</dbReference>
<evidence type="ECO:0000256" key="2">
    <source>
        <dbReference type="SAM" id="SignalP"/>
    </source>
</evidence>
<dbReference type="GO" id="GO:0098943">
    <property type="term" value="P:neurotransmitter receptor transport, postsynaptic endosome to lysosome"/>
    <property type="evidence" value="ECO:0007669"/>
    <property type="project" value="TreeGrafter"/>
</dbReference>
<proteinExistence type="predicted"/>
<keyword evidence="1" id="KW-0812">Transmembrane</keyword>